<keyword evidence="3 4" id="KW-0808">Transferase</keyword>
<dbReference type="CDD" id="cd03784">
    <property type="entry name" value="GT1_Gtf-like"/>
    <property type="match status" value="1"/>
</dbReference>
<evidence type="ECO:0000256" key="2">
    <source>
        <dbReference type="ARBA" id="ARBA00022676"/>
    </source>
</evidence>
<dbReference type="InterPro" id="IPR002213">
    <property type="entry name" value="UDP_glucos_trans"/>
</dbReference>
<dbReference type="PROSITE" id="PS00375">
    <property type="entry name" value="UDPGT"/>
    <property type="match status" value="1"/>
</dbReference>
<comment type="caution">
    <text evidence="6">The sequence shown here is derived from an EMBL/GenBank/DDBJ whole genome shotgun (WGS) entry which is preliminary data.</text>
</comment>
<dbReference type="GO" id="GO:0035251">
    <property type="term" value="F:UDP-glucosyltransferase activity"/>
    <property type="evidence" value="ECO:0007669"/>
    <property type="project" value="UniProtKB-ARBA"/>
</dbReference>
<evidence type="ECO:0000256" key="3">
    <source>
        <dbReference type="ARBA" id="ARBA00022679"/>
    </source>
</evidence>
<organism evidence="6 7">
    <name type="scientific">Acacia crassicarpa</name>
    <name type="common">northern wattle</name>
    <dbReference type="NCBI Taxonomy" id="499986"/>
    <lineage>
        <taxon>Eukaryota</taxon>
        <taxon>Viridiplantae</taxon>
        <taxon>Streptophyta</taxon>
        <taxon>Embryophyta</taxon>
        <taxon>Tracheophyta</taxon>
        <taxon>Spermatophyta</taxon>
        <taxon>Magnoliopsida</taxon>
        <taxon>eudicotyledons</taxon>
        <taxon>Gunneridae</taxon>
        <taxon>Pentapetalae</taxon>
        <taxon>rosids</taxon>
        <taxon>fabids</taxon>
        <taxon>Fabales</taxon>
        <taxon>Fabaceae</taxon>
        <taxon>Caesalpinioideae</taxon>
        <taxon>mimosoid clade</taxon>
        <taxon>Acacieae</taxon>
        <taxon>Acacia</taxon>
    </lineage>
</organism>
<evidence type="ECO:0000256" key="1">
    <source>
        <dbReference type="ARBA" id="ARBA00009995"/>
    </source>
</evidence>
<gene>
    <name evidence="6" type="ORF">QN277_000523</name>
</gene>
<evidence type="ECO:0000313" key="6">
    <source>
        <dbReference type="EMBL" id="KAK4283588.1"/>
    </source>
</evidence>
<dbReference type="FunFam" id="3.40.50.2000:FF:000047">
    <property type="entry name" value="Glycosyltransferase"/>
    <property type="match status" value="1"/>
</dbReference>
<dbReference type="AlphaFoldDB" id="A0AAE1N5C9"/>
<dbReference type="InterPro" id="IPR035595">
    <property type="entry name" value="UDP_glycos_trans_CS"/>
</dbReference>
<dbReference type="SUPFAM" id="SSF53756">
    <property type="entry name" value="UDP-Glycosyltransferase/glycogen phosphorylase"/>
    <property type="match status" value="1"/>
</dbReference>
<dbReference type="EMBL" id="JAWXYG010000001">
    <property type="protein sequence ID" value="KAK4283588.1"/>
    <property type="molecule type" value="Genomic_DNA"/>
</dbReference>
<dbReference type="Proteomes" id="UP001293593">
    <property type="component" value="Unassembled WGS sequence"/>
</dbReference>
<sequence length="510" mass="56929">MESHSASLKVYFIPSVFTSHLVHLFELCRCLASRGVHVIFFSTPSTTNLLHKSLLKAEAAGHRIHVHNLKFPSQQVGLPEGVENVVGVDNLDAITKVGQGMALLRHQLEQFMEQNPPDCIVADMFHPWTSDFANRLGIPRLIFDAAGVFPACCKESVRRLPNFPHLVNSNSNPFILPGLPHQITLTFSRLPEYIQNTTPLTQFMESVRDSESKCYGRIINGFAELEEEYIEHYKKTTGKTVWHLGPTSLLNSSSEDKAERNLKAAVSEDEILSWLNSKQPNSVLYLCFGSVAPFADEQLLELASALESSGHNFIWVVDKKQRTEHETEEDRQKWMPRGFEERMKREGRGVVIRGWAPQALILEHVAVGGFMTHCGWNSMLEGISSGVPMITWPLHSEQFFNEELILRVLGIGVEVGADNCGVFNVLLGIATKNMVKRHRIESAIRKLMGGGDEAVEMRRRVRKLAEKAKAAVGEGGSSQQNLTALIQDLQEMKSARTKAQIDNINKGGGN</sequence>
<keyword evidence="2 4" id="KW-0328">Glycosyltransferase</keyword>
<dbReference type="Pfam" id="PF00201">
    <property type="entry name" value="UDPGT"/>
    <property type="match status" value="1"/>
</dbReference>
<evidence type="ECO:0000256" key="4">
    <source>
        <dbReference type="RuleBase" id="RU003718"/>
    </source>
</evidence>
<comment type="similarity">
    <text evidence="1 4">Belongs to the UDP-glycosyltransferase family.</text>
</comment>
<dbReference type="EC" id="2.4.1.-" evidence="5"/>
<reference evidence="6" key="1">
    <citation type="submission" date="2023-10" db="EMBL/GenBank/DDBJ databases">
        <title>Chromosome-level genome of the transformable northern wattle, Acacia crassicarpa.</title>
        <authorList>
            <person name="Massaro I."/>
            <person name="Sinha N.R."/>
            <person name="Poethig S."/>
            <person name="Leichty A.R."/>
        </authorList>
    </citation>
    <scope>NUCLEOTIDE SEQUENCE</scope>
    <source>
        <strain evidence="6">Acra3RX</strain>
        <tissue evidence="6">Leaf</tissue>
    </source>
</reference>
<protein>
    <recommendedName>
        <fullName evidence="5">Glycosyltransferase</fullName>
        <ecNumber evidence="5">2.4.1.-</ecNumber>
    </recommendedName>
</protein>
<evidence type="ECO:0000313" key="7">
    <source>
        <dbReference type="Proteomes" id="UP001293593"/>
    </source>
</evidence>
<dbReference type="PANTHER" id="PTHR48047:SF45">
    <property type="entry name" value="SCOPOLETIN GLUCOSYLTRANSFERASE-LIKE"/>
    <property type="match status" value="1"/>
</dbReference>
<keyword evidence="7" id="KW-1185">Reference proteome</keyword>
<dbReference type="PANTHER" id="PTHR48047">
    <property type="entry name" value="GLYCOSYLTRANSFERASE"/>
    <property type="match status" value="1"/>
</dbReference>
<evidence type="ECO:0000256" key="5">
    <source>
        <dbReference type="RuleBase" id="RU362057"/>
    </source>
</evidence>
<proteinExistence type="inferred from homology"/>
<dbReference type="Gene3D" id="3.40.50.2000">
    <property type="entry name" value="Glycogen Phosphorylase B"/>
    <property type="match status" value="2"/>
</dbReference>
<name>A0AAE1N5C9_9FABA</name>
<accession>A0AAE1N5C9</accession>